<evidence type="ECO:0000259" key="2">
    <source>
        <dbReference type="PROSITE" id="PS50943"/>
    </source>
</evidence>
<dbReference type="SUPFAM" id="SSF47413">
    <property type="entry name" value="lambda repressor-like DNA-binding domains"/>
    <property type="match status" value="1"/>
</dbReference>
<keyword evidence="1" id="KW-0238">DNA-binding</keyword>
<dbReference type="Proteomes" id="UP000007954">
    <property type="component" value="Chromosome"/>
</dbReference>
<dbReference type="SMART" id="SM00530">
    <property type="entry name" value="HTH_XRE"/>
    <property type="match status" value="1"/>
</dbReference>
<dbReference type="InterPro" id="IPR001387">
    <property type="entry name" value="Cro/C1-type_HTH"/>
</dbReference>
<dbReference type="GO" id="GO:0003677">
    <property type="term" value="F:DNA binding"/>
    <property type="evidence" value="ECO:0007669"/>
    <property type="project" value="UniProtKB-KW"/>
</dbReference>
<dbReference type="RefSeq" id="WP_014555009.1">
    <property type="nucleotide sequence ID" value="NC_017459.1"/>
</dbReference>
<evidence type="ECO:0000256" key="1">
    <source>
        <dbReference type="ARBA" id="ARBA00023125"/>
    </source>
</evidence>
<protein>
    <submittedName>
        <fullName evidence="3">Cro/C1 family transcription regulator</fullName>
    </submittedName>
</protein>
<dbReference type="Pfam" id="PF01381">
    <property type="entry name" value="HTH_3"/>
    <property type="match status" value="1"/>
</dbReference>
<dbReference type="Gene3D" id="1.10.260.40">
    <property type="entry name" value="lambda repressor-like DNA-binding domains"/>
    <property type="match status" value="1"/>
</dbReference>
<reference evidence="3 4" key="1">
    <citation type="journal article" date="2011" name="PLoS ONE">
        <title>Haloquadratum walsbyi: limited diversity in a global pond.</title>
        <authorList>
            <person name="Dyall-Smith M."/>
            <person name="Pfeiffer F."/>
            <person name="Klee K."/>
            <person name="Palm P."/>
            <person name="Gross K."/>
            <person name="Schuster S.C."/>
            <person name="Rampp M."/>
            <person name="Oesterhelt D."/>
        </authorList>
    </citation>
    <scope>NUCLEOTIDE SEQUENCE [LARGE SCALE GENOMIC DNA]</scope>
    <source>
        <strain evidence="4">DSM 16854 / JCM 12705 / C23</strain>
    </source>
</reference>
<dbReference type="PANTHER" id="PTHR46558">
    <property type="entry name" value="TRACRIPTIONAL REGULATORY PROTEIN-RELATED-RELATED"/>
    <property type="match status" value="1"/>
</dbReference>
<dbReference type="EMBL" id="FR746099">
    <property type="protein sequence ID" value="CCC39064.1"/>
    <property type="molecule type" value="Genomic_DNA"/>
</dbReference>
<evidence type="ECO:0000313" key="3">
    <source>
        <dbReference type="EMBL" id="CCC39064.1"/>
    </source>
</evidence>
<dbReference type="InterPro" id="IPR010982">
    <property type="entry name" value="Lambda_DNA-bd_dom_sf"/>
</dbReference>
<dbReference type="PANTHER" id="PTHR46558:SF4">
    <property type="entry name" value="DNA-BIDING PHAGE PROTEIN"/>
    <property type="match status" value="1"/>
</dbReference>
<dbReference type="OrthoDB" id="67699at2157"/>
<organism evidence="3 4">
    <name type="scientific">Haloquadratum walsbyi (strain DSM 16854 / JCM 12705 / C23)</name>
    <dbReference type="NCBI Taxonomy" id="768065"/>
    <lineage>
        <taxon>Archaea</taxon>
        <taxon>Methanobacteriati</taxon>
        <taxon>Methanobacteriota</taxon>
        <taxon>Stenosarchaea group</taxon>
        <taxon>Halobacteria</taxon>
        <taxon>Halobacteriales</taxon>
        <taxon>Haloferacaceae</taxon>
        <taxon>Haloquadratum</taxon>
    </lineage>
</organism>
<dbReference type="CDD" id="cd00093">
    <property type="entry name" value="HTH_XRE"/>
    <property type="match status" value="1"/>
</dbReference>
<accession>G0LG44</accession>
<name>G0LG44_HALWC</name>
<sequence>MKNSLDEYRSDFDISQQELANYVEVTRQTINAIERDRYDPSVELVFKLAAFFECSVGDLFHPDVGLKKTISEVE</sequence>
<dbReference type="PROSITE" id="PS50943">
    <property type="entry name" value="HTH_CROC1"/>
    <property type="match status" value="1"/>
</dbReference>
<proteinExistence type="predicted"/>
<evidence type="ECO:0000313" key="4">
    <source>
        <dbReference type="Proteomes" id="UP000007954"/>
    </source>
</evidence>
<dbReference type="GeneID" id="12445700"/>
<dbReference type="AlphaFoldDB" id="G0LG44"/>
<gene>
    <name evidence="3" type="ordered locus">Hqrw_1089</name>
</gene>
<dbReference type="KEGG" id="hwc:Hqrw_1089"/>
<feature type="domain" description="HTH cro/C1-type" evidence="2">
    <location>
        <begin position="5"/>
        <end position="59"/>
    </location>
</feature>
<dbReference type="HOGENOM" id="CLU_066192_44_6_2"/>